<evidence type="ECO:0000256" key="1">
    <source>
        <dbReference type="SAM" id="MobiDB-lite"/>
    </source>
</evidence>
<evidence type="ECO:0000313" key="2">
    <source>
        <dbReference type="EMBL" id="CAH1436333.1"/>
    </source>
</evidence>
<dbReference type="AlphaFoldDB" id="A0AAU9NF19"/>
<name>A0AAU9NF19_9ASTR</name>
<gene>
    <name evidence="2" type="ORF">LVIROSA_LOCUS22708</name>
</gene>
<comment type="caution">
    <text evidence="2">The sequence shown here is derived from an EMBL/GenBank/DDBJ whole genome shotgun (WGS) entry which is preliminary data.</text>
</comment>
<proteinExistence type="predicted"/>
<dbReference type="EMBL" id="CAKMRJ010004445">
    <property type="protein sequence ID" value="CAH1436333.1"/>
    <property type="molecule type" value="Genomic_DNA"/>
</dbReference>
<feature type="region of interest" description="Disordered" evidence="1">
    <location>
        <begin position="1"/>
        <end position="22"/>
    </location>
</feature>
<accession>A0AAU9NF19</accession>
<evidence type="ECO:0000313" key="3">
    <source>
        <dbReference type="Proteomes" id="UP001157418"/>
    </source>
</evidence>
<dbReference type="Proteomes" id="UP001157418">
    <property type="component" value="Unassembled WGS sequence"/>
</dbReference>
<reference evidence="2 3" key="1">
    <citation type="submission" date="2022-01" db="EMBL/GenBank/DDBJ databases">
        <authorList>
            <person name="Xiong W."/>
            <person name="Schranz E."/>
        </authorList>
    </citation>
    <scope>NUCLEOTIDE SEQUENCE [LARGE SCALE GENOMIC DNA]</scope>
</reference>
<feature type="compositionally biased region" description="Polar residues" evidence="1">
    <location>
        <begin position="1"/>
        <end position="21"/>
    </location>
</feature>
<keyword evidence="3" id="KW-1185">Reference proteome</keyword>
<sequence>MNSDLDSYNSHGGRFESSSTVAAPAEQDCDLADLHTTSGGSLAGLAIPTMARRRFDRSSASHRFVGTLRGSISGGSSGITAARRWRPRAWRLEARGASGD</sequence>
<protein>
    <submittedName>
        <fullName evidence="2">Uncharacterized protein</fullName>
    </submittedName>
</protein>
<organism evidence="2 3">
    <name type="scientific">Lactuca virosa</name>
    <dbReference type="NCBI Taxonomy" id="75947"/>
    <lineage>
        <taxon>Eukaryota</taxon>
        <taxon>Viridiplantae</taxon>
        <taxon>Streptophyta</taxon>
        <taxon>Embryophyta</taxon>
        <taxon>Tracheophyta</taxon>
        <taxon>Spermatophyta</taxon>
        <taxon>Magnoliopsida</taxon>
        <taxon>eudicotyledons</taxon>
        <taxon>Gunneridae</taxon>
        <taxon>Pentapetalae</taxon>
        <taxon>asterids</taxon>
        <taxon>campanulids</taxon>
        <taxon>Asterales</taxon>
        <taxon>Asteraceae</taxon>
        <taxon>Cichorioideae</taxon>
        <taxon>Cichorieae</taxon>
        <taxon>Lactucinae</taxon>
        <taxon>Lactuca</taxon>
    </lineage>
</organism>